<reference evidence="1" key="1">
    <citation type="submission" date="2018-06" db="EMBL/GenBank/DDBJ databases">
        <authorList>
            <person name="Zhirakovskaya E."/>
        </authorList>
    </citation>
    <scope>NUCLEOTIDE SEQUENCE</scope>
</reference>
<evidence type="ECO:0008006" key="2">
    <source>
        <dbReference type="Google" id="ProtNLM"/>
    </source>
</evidence>
<accession>A0A3B1C9W5</accession>
<dbReference type="EMBL" id="UOGB01000273">
    <property type="protein sequence ID" value="VAX23451.1"/>
    <property type="molecule type" value="Genomic_DNA"/>
</dbReference>
<dbReference type="InterPro" id="IPR003718">
    <property type="entry name" value="OsmC/Ohr_fam"/>
</dbReference>
<gene>
    <name evidence="1" type="ORF">MNBD_NITROSPINAE03-208</name>
</gene>
<name>A0A3B1C9W5_9ZZZZ</name>
<sequence length="183" mass="19690">MSQEKLKSVMINAVESIKADPDSAKGVFAAQVEWIDGASCSAKAQSSSPLDFNKNPGGRLGLGCRIDMQGKNADMVPGEMLLVAVGSCLAISYSTFAAVEDLKLDKVIVKLKGYVDFRGMLGFDKSYPVGFEKITYQTIIESPESEETLRDLVKRSEAHCPVLDSVASPVDVHGQTTINSVKI</sequence>
<dbReference type="Pfam" id="PF02566">
    <property type="entry name" value="OsmC"/>
    <property type="match status" value="1"/>
</dbReference>
<organism evidence="1">
    <name type="scientific">hydrothermal vent metagenome</name>
    <dbReference type="NCBI Taxonomy" id="652676"/>
    <lineage>
        <taxon>unclassified sequences</taxon>
        <taxon>metagenomes</taxon>
        <taxon>ecological metagenomes</taxon>
    </lineage>
</organism>
<dbReference type="InterPro" id="IPR052924">
    <property type="entry name" value="OsmC/Ohr_hydroprdx_reductase"/>
</dbReference>
<protein>
    <recommendedName>
        <fullName evidence="2">OsmC family protein</fullName>
    </recommendedName>
</protein>
<dbReference type="SUPFAM" id="SSF82784">
    <property type="entry name" value="OsmC-like"/>
    <property type="match status" value="1"/>
</dbReference>
<dbReference type="PANTHER" id="PTHR35368:SF1">
    <property type="entry name" value="HYDROPEROXIDE REDUCTASE"/>
    <property type="match status" value="1"/>
</dbReference>
<proteinExistence type="predicted"/>
<dbReference type="InterPro" id="IPR036102">
    <property type="entry name" value="OsmC/Ohrsf"/>
</dbReference>
<dbReference type="PANTHER" id="PTHR35368">
    <property type="entry name" value="HYDROPEROXIDE REDUCTASE"/>
    <property type="match status" value="1"/>
</dbReference>
<dbReference type="AlphaFoldDB" id="A0A3B1C9W5"/>
<dbReference type="InterPro" id="IPR015946">
    <property type="entry name" value="KH_dom-like_a/b"/>
</dbReference>
<evidence type="ECO:0000313" key="1">
    <source>
        <dbReference type="EMBL" id="VAX23451.1"/>
    </source>
</evidence>
<dbReference type="Gene3D" id="3.30.300.20">
    <property type="match status" value="1"/>
</dbReference>